<dbReference type="Gene3D" id="3.30.565.10">
    <property type="entry name" value="Histidine kinase-like ATPase, C-terminal domain"/>
    <property type="match status" value="1"/>
</dbReference>
<dbReference type="SMART" id="SM00448">
    <property type="entry name" value="REC"/>
    <property type="match status" value="1"/>
</dbReference>
<evidence type="ECO:0000313" key="9">
    <source>
        <dbReference type="Proteomes" id="UP000324479"/>
    </source>
</evidence>
<organism evidence="8 9">
    <name type="scientific">Roseiconus nitratireducens</name>
    <dbReference type="NCBI Taxonomy" id="2605748"/>
    <lineage>
        <taxon>Bacteria</taxon>
        <taxon>Pseudomonadati</taxon>
        <taxon>Planctomycetota</taxon>
        <taxon>Planctomycetia</taxon>
        <taxon>Pirellulales</taxon>
        <taxon>Pirellulaceae</taxon>
        <taxon>Roseiconus</taxon>
    </lineage>
</organism>
<dbReference type="RefSeq" id="WP_150076807.1">
    <property type="nucleotide sequence ID" value="NZ_VWOX01000006.1"/>
</dbReference>
<name>A0A5M6DA29_9BACT</name>
<dbReference type="CDD" id="cd17574">
    <property type="entry name" value="REC_OmpR"/>
    <property type="match status" value="1"/>
</dbReference>
<dbReference type="InterPro" id="IPR036890">
    <property type="entry name" value="HATPase_C_sf"/>
</dbReference>
<feature type="modified residue" description="4-aspartylphosphate" evidence="4">
    <location>
        <position position="51"/>
    </location>
</feature>
<dbReference type="SUPFAM" id="SSF55874">
    <property type="entry name" value="ATPase domain of HSP90 chaperone/DNA topoisomerase II/histidine kinase"/>
    <property type="match status" value="1"/>
</dbReference>
<dbReference type="Pfam" id="PF02518">
    <property type="entry name" value="HATPase_c"/>
    <property type="match status" value="1"/>
</dbReference>
<evidence type="ECO:0000256" key="4">
    <source>
        <dbReference type="PROSITE-ProRule" id="PRU00169"/>
    </source>
</evidence>
<dbReference type="InterPro" id="IPR036097">
    <property type="entry name" value="HisK_dim/P_sf"/>
</dbReference>
<dbReference type="Pfam" id="PF00512">
    <property type="entry name" value="HisKA"/>
    <property type="match status" value="1"/>
</dbReference>
<dbReference type="SMART" id="SM00387">
    <property type="entry name" value="HATPase_c"/>
    <property type="match status" value="1"/>
</dbReference>
<dbReference type="Gene3D" id="3.40.50.2300">
    <property type="match status" value="1"/>
</dbReference>
<evidence type="ECO:0000256" key="2">
    <source>
        <dbReference type="ARBA" id="ARBA00012438"/>
    </source>
</evidence>
<dbReference type="InterPro" id="IPR004358">
    <property type="entry name" value="Sig_transdc_His_kin-like_C"/>
</dbReference>
<dbReference type="SMART" id="SM00388">
    <property type="entry name" value="HisKA"/>
    <property type="match status" value="1"/>
</dbReference>
<dbReference type="EC" id="2.7.13.3" evidence="2"/>
<dbReference type="InterPro" id="IPR005467">
    <property type="entry name" value="His_kinase_dom"/>
</dbReference>
<keyword evidence="3 4" id="KW-0597">Phosphoprotein</keyword>
<dbReference type="AlphaFoldDB" id="A0A5M6DA29"/>
<dbReference type="SUPFAM" id="SSF52172">
    <property type="entry name" value="CheY-like"/>
    <property type="match status" value="1"/>
</dbReference>
<feature type="coiled-coil region" evidence="5">
    <location>
        <begin position="120"/>
        <end position="147"/>
    </location>
</feature>
<evidence type="ECO:0000313" key="8">
    <source>
        <dbReference type="EMBL" id="KAA5543142.1"/>
    </source>
</evidence>
<dbReference type="GO" id="GO:0000155">
    <property type="term" value="F:phosphorelay sensor kinase activity"/>
    <property type="evidence" value="ECO:0007669"/>
    <property type="project" value="InterPro"/>
</dbReference>
<comment type="caution">
    <text evidence="8">The sequence shown here is derived from an EMBL/GenBank/DDBJ whole genome shotgun (WGS) entry which is preliminary data.</text>
</comment>
<dbReference type="PROSITE" id="PS50110">
    <property type="entry name" value="RESPONSE_REGULATORY"/>
    <property type="match status" value="1"/>
</dbReference>
<evidence type="ECO:0000259" key="6">
    <source>
        <dbReference type="PROSITE" id="PS50109"/>
    </source>
</evidence>
<keyword evidence="5" id="KW-0175">Coiled coil</keyword>
<evidence type="ECO:0000256" key="5">
    <source>
        <dbReference type="SAM" id="Coils"/>
    </source>
</evidence>
<accession>A0A5M6DA29</accession>
<dbReference type="InterPro" id="IPR003594">
    <property type="entry name" value="HATPase_dom"/>
</dbReference>
<dbReference type="EMBL" id="VWOX01000006">
    <property type="protein sequence ID" value="KAA5543142.1"/>
    <property type="molecule type" value="Genomic_DNA"/>
</dbReference>
<dbReference type="PANTHER" id="PTHR43547">
    <property type="entry name" value="TWO-COMPONENT HISTIDINE KINASE"/>
    <property type="match status" value="1"/>
</dbReference>
<evidence type="ECO:0000256" key="3">
    <source>
        <dbReference type="ARBA" id="ARBA00022553"/>
    </source>
</evidence>
<dbReference type="PROSITE" id="PS50109">
    <property type="entry name" value="HIS_KIN"/>
    <property type="match status" value="1"/>
</dbReference>
<evidence type="ECO:0000256" key="1">
    <source>
        <dbReference type="ARBA" id="ARBA00000085"/>
    </source>
</evidence>
<dbReference type="Proteomes" id="UP000324479">
    <property type="component" value="Unassembled WGS sequence"/>
</dbReference>
<dbReference type="CDD" id="cd00082">
    <property type="entry name" value="HisKA"/>
    <property type="match status" value="1"/>
</dbReference>
<keyword evidence="9" id="KW-1185">Reference proteome</keyword>
<feature type="domain" description="Response regulatory" evidence="7">
    <location>
        <begin position="2"/>
        <end position="118"/>
    </location>
</feature>
<protein>
    <recommendedName>
        <fullName evidence="2">histidine kinase</fullName>
        <ecNumber evidence="2">2.7.13.3</ecNumber>
    </recommendedName>
</protein>
<dbReference type="InterPro" id="IPR011006">
    <property type="entry name" value="CheY-like_superfamily"/>
</dbReference>
<dbReference type="PANTHER" id="PTHR43547:SF2">
    <property type="entry name" value="HYBRID SIGNAL TRANSDUCTION HISTIDINE KINASE C"/>
    <property type="match status" value="1"/>
</dbReference>
<dbReference type="SUPFAM" id="SSF47384">
    <property type="entry name" value="Homodimeric domain of signal transducing histidine kinase"/>
    <property type="match status" value="1"/>
</dbReference>
<reference evidence="8 9" key="1">
    <citation type="submission" date="2019-08" db="EMBL/GenBank/DDBJ databases">
        <authorList>
            <person name="Dhanesh K."/>
            <person name="Kumar G."/>
            <person name="Sasikala C."/>
            <person name="Venkata Ramana C."/>
        </authorList>
    </citation>
    <scope>NUCLEOTIDE SEQUENCE [LARGE SCALE GENOMIC DNA]</scope>
    <source>
        <strain evidence="8 9">JC645</strain>
    </source>
</reference>
<gene>
    <name evidence="8" type="ORF">FYK55_12730</name>
</gene>
<feature type="domain" description="Histidine kinase" evidence="6">
    <location>
        <begin position="156"/>
        <end position="403"/>
    </location>
</feature>
<dbReference type="InterPro" id="IPR003661">
    <property type="entry name" value="HisK_dim/P_dom"/>
</dbReference>
<evidence type="ECO:0000259" key="7">
    <source>
        <dbReference type="PROSITE" id="PS50110"/>
    </source>
</evidence>
<dbReference type="Gene3D" id="1.10.287.130">
    <property type="match status" value="1"/>
</dbReference>
<comment type="catalytic activity">
    <reaction evidence="1">
        <text>ATP + protein L-histidine = ADP + protein N-phospho-L-histidine.</text>
        <dbReference type="EC" id="2.7.13.3"/>
    </reaction>
</comment>
<sequence>MRLLLAEDSGLMRRVLVGLLEEFHYEVVEAEDGEQAWKQFQEQPFPLVLTDWMMPGMDGVELVKKIRAHCAQGYTYIILLTSKTEKEALVEAMEAGADDFLIKPCDSQELRVRVREGERIIKLEQTLAEQNHQLRETQAALVQSEKMASLGQLAAGMAHEINNPISYVANNLAVLRREATSLSGILAKYRAIRQADPESVPDMLEEVAEIEQEEDVEWILESLPRLFDSSLDGIGRVREIVKNLRDFARLDEAELDNLDLNAALRSTVDVLSLELETKQIAVDFQLDSTLPRVGCQPAKIHQVFHNLLRNAIQASEPKGTITIRTCAEQDHAVIEIADQGCGISDLHLPRVFEPFFTTQPVGQGKGLGLAICHGIIRDHDGTIEVYSQSKCGATFRVRLPLRPAKE</sequence>
<dbReference type="InterPro" id="IPR001789">
    <property type="entry name" value="Sig_transdc_resp-reg_receiver"/>
</dbReference>
<dbReference type="PRINTS" id="PR00344">
    <property type="entry name" value="BCTRLSENSOR"/>
</dbReference>
<dbReference type="Pfam" id="PF00072">
    <property type="entry name" value="Response_reg"/>
    <property type="match status" value="1"/>
</dbReference>
<proteinExistence type="predicted"/>